<keyword evidence="3" id="KW-1185">Reference proteome</keyword>
<keyword evidence="1" id="KW-0812">Transmembrane</keyword>
<feature type="transmembrane region" description="Helical" evidence="1">
    <location>
        <begin position="6"/>
        <end position="28"/>
    </location>
</feature>
<sequence length="100" mass="11681">MAFIYASLWSIGLWVSRLMIHVVMVFLFRRLLSDHLLLLYMFVQAPSLFDGAFLWLGLYRSCLGHFLLYTAIIYVVCGCPRTAFSEYSYLQAAMFYNKSQ</sequence>
<accession>A0A6A6WW60</accession>
<name>A0A6A6WW60_9PLEO</name>
<feature type="transmembrane region" description="Helical" evidence="1">
    <location>
        <begin position="63"/>
        <end position="84"/>
    </location>
</feature>
<protein>
    <submittedName>
        <fullName evidence="2">Uncharacterized protein</fullName>
    </submittedName>
</protein>
<proteinExistence type="predicted"/>
<keyword evidence="1" id="KW-1133">Transmembrane helix</keyword>
<dbReference type="EMBL" id="MU002242">
    <property type="protein sequence ID" value="KAF2788154.1"/>
    <property type="molecule type" value="Genomic_DNA"/>
</dbReference>
<evidence type="ECO:0000256" key="1">
    <source>
        <dbReference type="SAM" id="Phobius"/>
    </source>
</evidence>
<gene>
    <name evidence="2" type="ORF">K505DRAFT_329154</name>
</gene>
<dbReference type="AlphaFoldDB" id="A0A6A6WW60"/>
<dbReference type="Proteomes" id="UP000799757">
    <property type="component" value="Unassembled WGS sequence"/>
</dbReference>
<feature type="transmembrane region" description="Helical" evidence="1">
    <location>
        <begin position="37"/>
        <end position="57"/>
    </location>
</feature>
<organism evidence="2 3">
    <name type="scientific">Melanomma pulvis-pyrius CBS 109.77</name>
    <dbReference type="NCBI Taxonomy" id="1314802"/>
    <lineage>
        <taxon>Eukaryota</taxon>
        <taxon>Fungi</taxon>
        <taxon>Dikarya</taxon>
        <taxon>Ascomycota</taxon>
        <taxon>Pezizomycotina</taxon>
        <taxon>Dothideomycetes</taxon>
        <taxon>Pleosporomycetidae</taxon>
        <taxon>Pleosporales</taxon>
        <taxon>Melanommataceae</taxon>
        <taxon>Melanomma</taxon>
    </lineage>
</organism>
<evidence type="ECO:0000313" key="2">
    <source>
        <dbReference type="EMBL" id="KAF2788154.1"/>
    </source>
</evidence>
<evidence type="ECO:0000313" key="3">
    <source>
        <dbReference type="Proteomes" id="UP000799757"/>
    </source>
</evidence>
<keyword evidence="1" id="KW-0472">Membrane</keyword>
<reference evidence="2" key="1">
    <citation type="journal article" date="2020" name="Stud. Mycol.">
        <title>101 Dothideomycetes genomes: a test case for predicting lifestyles and emergence of pathogens.</title>
        <authorList>
            <person name="Haridas S."/>
            <person name="Albert R."/>
            <person name="Binder M."/>
            <person name="Bloem J."/>
            <person name="Labutti K."/>
            <person name="Salamov A."/>
            <person name="Andreopoulos B."/>
            <person name="Baker S."/>
            <person name="Barry K."/>
            <person name="Bills G."/>
            <person name="Bluhm B."/>
            <person name="Cannon C."/>
            <person name="Castanera R."/>
            <person name="Culley D."/>
            <person name="Daum C."/>
            <person name="Ezra D."/>
            <person name="Gonzalez J."/>
            <person name="Henrissat B."/>
            <person name="Kuo A."/>
            <person name="Liang C."/>
            <person name="Lipzen A."/>
            <person name="Lutzoni F."/>
            <person name="Magnuson J."/>
            <person name="Mondo S."/>
            <person name="Nolan M."/>
            <person name="Ohm R."/>
            <person name="Pangilinan J."/>
            <person name="Park H.-J."/>
            <person name="Ramirez L."/>
            <person name="Alfaro M."/>
            <person name="Sun H."/>
            <person name="Tritt A."/>
            <person name="Yoshinaga Y."/>
            <person name="Zwiers L.-H."/>
            <person name="Turgeon B."/>
            <person name="Goodwin S."/>
            <person name="Spatafora J."/>
            <person name="Crous P."/>
            <person name="Grigoriev I."/>
        </authorList>
    </citation>
    <scope>NUCLEOTIDE SEQUENCE</scope>
    <source>
        <strain evidence="2">CBS 109.77</strain>
    </source>
</reference>